<name>E7D1W3_LATHE</name>
<evidence type="ECO:0000256" key="9">
    <source>
        <dbReference type="SAM" id="SignalP"/>
    </source>
</evidence>
<sequence>MIKVTMKIAVLLLFITILTGFERVDGIADVCKLTAHSGSCRAAFRRWAYEAPFGKCMIFIYGGCGGNGNNFKTQEECEKTCGGKN</sequence>
<evidence type="ECO:0000256" key="2">
    <source>
        <dbReference type="ARBA" id="ARBA00022525"/>
    </source>
</evidence>
<feature type="signal peptide" evidence="9">
    <location>
        <begin position="1"/>
        <end position="20"/>
    </location>
</feature>
<feature type="chain" id="PRO_5003218556" evidence="9">
    <location>
        <begin position="21"/>
        <end position="85"/>
    </location>
</feature>
<organism evidence="11">
    <name type="scientific">Latrodectus hesperus</name>
    <name type="common">Western black widow spider</name>
    <dbReference type="NCBI Taxonomy" id="256737"/>
    <lineage>
        <taxon>Eukaryota</taxon>
        <taxon>Metazoa</taxon>
        <taxon>Ecdysozoa</taxon>
        <taxon>Arthropoda</taxon>
        <taxon>Chelicerata</taxon>
        <taxon>Arachnida</taxon>
        <taxon>Araneae</taxon>
        <taxon>Araneomorphae</taxon>
        <taxon>Entelegynae</taxon>
        <taxon>Araneoidea</taxon>
        <taxon>Theridiidae</taxon>
        <taxon>Latrodectus</taxon>
    </lineage>
</organism>
<feature type="domain" description="BPTI/Kunitz inhibitor" evidence="10">
    <location>
        <begin position="31"/>
        <end position="81"/>
    </location>
</feature>
<evidence type="ECO:0000256" key="8">
    <source>
        <dbReference type="ARBA" id="ARBA00093388"/>
    </source>
</evidence>
<evidence type="ECO:0000313" key="11">
    <source>
        <dbReference type="EMBL" id="ADV40357.1"/>
    </source>
</evidence>
<dbReference type="PANTHER" id="PTHR10083">
    <property type="entry name" value="KUNITZ-TYPE PROTEASE INHIBITOR-RELATED"/>
    <property type="match status" value="1"/>
</dbReference>
<keyword evidence="4 9" id="KW-0732">Signal</keyword>
<comment type="similarity">
    <text evidence="7">Belongs to the venom Kunitz-type family. 03 (sub-Kunitz) subfamily.</text>
</comment>
<evidence type="ECO:0000256" key="5">
    <source>
        <dbReference type="ARBA" id="ARBA00022900"/>
    </source>
</evidence>
<protein>
    <submittedName>
        <fullName evidence="11">Putative collagen type VI alpha 3 isoform 5</fullName>
    </submittedName>
</protein>
<dbReference type="PRINTS" id="PR00759">
    <property type="entry name" value="BASICPTASE"/>
</dbReference>
<evidence type="ECO:0000256" key="3">
    <source>
        <dbReference type="ARBA" id="ARBA00022690"/>
    </source>
</evidence>
<evidence type="ECO:0000256" key="4">
    <source>
        <dbReference type="ARBA" id="ARBA00022729"/>
    </source>
</evidence>
<dbReference type="MEROPS" id="I02.955"/>
<reference evidence="11" key="1">
    <citation type="submission" date="2010-07" db="EMBL/GenBank/DDBJ databases">
        <title>Identification of Proteins Involved in Black Widow Spider Wrapping Silk Fibers.</title>
        <authorList>
            <person name="Nguyen A."/>
            <person name="Verduzco A."/>
            <person name="Vierra C."/>
        </authorList>
    </citation>
    <scope>NUCLEOTIDE SEQUENCE</scope>
</reference>
<dbReference type="Pfam" id="PF00014">
    <property type="entry name" value="Kunitz_BPTI"/>
    <property type="match status" value="1"/>
</dbReference>
<dbReference type="GO" id="GO:0005581">
    <property type="term" value="C:collagen trimer"/>
    <property type="evidence" value="ECO:0007669"/>
    <property type="project" value="UniProtKB-KW"/>
</dbReference>
<dbReference type="PANTHER" id="PTHR10083:SF328">
    <property type="entry name" value="TISSUE FACTOR PATHWAY INHIBITOR"/>
    <property type="match status" value="1"/>
</dbReference>
<dbReference type="InterPro" id="IPR002223">
    <property type="entry name" value="Kunitz_BPTI"/>
</dbReference>
<dbReference type="AlphaFoldDB" id="E7D1W3"/>
<dbReference type="InterPro" id="IPR036880">
    <property type="entry name" value="Kunitz_BPTI_sf"/>
</dbReference>
<dbReference type="GO" id="GO:0004867">
    <property type="term" value="F:serine-type endopeptidase inhibitor activity"/>
    <property type="evidence" value="ECO:0007669"/>
    <property type="project" value="UniProtKB-KW"/>
</dbReference>
<evidence type="ECO:0000256" key="1">
    <source>
        <dbReference type="ARBA" id="ARBA00004613"/>
    </source>
</evidence>
<dbReference type="PROSITE" id="PS00280">
    <property type="entry name" value="BPTI_KUNITZ_1"/>
    <property type="match status" value="1"/>
</dbReference>
<dbReference type="PROSITE" id="PS50279">
    <property type="entry name" value="BPTI_KUNITZ_2"/>
    <property type="match status" value="1"/>
</dbReference>
<comment type="function">
    <text evidence="8">Serine protease inhibitor that inhibits trypsin at a molar ratio of 1:1.</text>
</comment>
<dbReference type="GO" id="GO:0005615">
    <property type="term" value="C:extracellular space"/>
    <property type="evidence" value="ECO:0007669"/>
    <property type="project" value="TreeGrafter"/>
</dbReference>
<dbReference type="EMBL" id="HQ006067">
    <property type="protein sequence ID" value="ADV40357.1"/>
    <property type="molecule type" value="mRNA"/>
</dbReference>
<keyword evidence="11" id="KW-0176">Collagen</keyword>
<dbReference type="InterPro" id="IPR020901">
    <property type="entry name" value="Prtase_inh_Kunz-CS"/>
</dbReference>
<keyword evidence="3" id="KW-0646">Protease inhibitor</keyword>
<comment type="subcellular location">
    <subcellularLocation>
        <location evidence="1">Secreted</location>
    </subcellularLocation>
</comment>
<dbReference type="Gene3D" id="4.10.410.10">
    <property type="entry name" value="Pancreatic trypsin inhibitor Kunitz domain"/>
    <property type="match status" value="1"/>
</dbReference>
<dbReference type="InterPro" id="IPR050098">
    <property type="entry name" value="TFPI/VKTCI-like"/>
</dbReference>
<evidence type="ECO:0000256" key="7">
    <source>
        <dbReference type="ARBA" id="ARBA00038506"/>
    </source>
</evidence>
<dbReference type="FunFam" id="4.10.410.10:FF:000020">
    <property type="entry name" value="Collagen, type VI, alpha 3"/>
    <property type="match status" value="1"/>
</dbReference>
<evidence type="ECO:0000259" key="10">
    <source>
        <dbReference type="PROSITE" id="PS50279"/>
    </source>
</evidence>
<keyword evidence="2" id="KW-0964">Secreted</keyword>
<dbReference type="SUPFAM" id="SSF57362">
    <property type="entry name" value="BPTI-like"/>
    <property type="match status" value="1"/>
</dbReference>
<accession>E7D1W3</accession>
<evidence type="ECO:0000256" key="6">
    <source>
        <dbReference type="ARBA" id="ARBA00023157"/>
    </source>
</evidence>
<proteinExistence type="evidence at transcript level"/>
<dbReference type="SMART" id="SM00131">
    <property type="entry name" value="KU"/>
    <property type="match status" value="1"/>
</dbReference>
<keyword evidence="5" id="KW-0722">Serine protease inhibitor</keyword>
<keyword evidence="6" id="KW-1015">Disulfide bond</keyword>